<dbReference type="SUPFAM" id="SSF55811">
    <property type="entry name" value="Nudix"/>
    <property type="match status" value="1"/>
</dbReference>
<sequence>MRQFRRYPPVDFARYLKFIVADQHVGWVRRTRMDHLAAFPKVFAIGNDRVAMQDGLADFESRSAAMAEVLAAWREAGLVTGWRNELFPVNRGFGQPPLLCMERAGTPLFGILSYGVNINGLVGQGRDLHLWIGRRAAHKPVDPNMLDLVVGGGQPMGITVWDNLVKECWEEAGIEAEIARQAKPVSLTTLTIEAGEGLRVGLQFNYDLHLPADFMPNNMDGEVVAFQLMPVQSLIENLLNTDEFSYDIALVKIDLLIRHGYLGPDDPDYLDLVAGLRRPIAFDPL</sequence>
<dbReference type="RefSeq" id="WP_320506299.1">
    <property type="nucleotide sequence ID" value="NZ_JAXCLW010000001.1"/>
</dbReference>
<dbReference type="InterPro" id="IPR015797">
    <property type="entry name" value="NUDIX_hydrolase-like_dom_sf"/>
</dbReference>
<dbReference type="CDD" id="cd03676">
    <property type="entry name" value="NUDIX_Tnr3_like"/>
    <property type="match status" value="1"/>
</dbReference>
<dbReference type="InterPro" id="IPR031804">
    <property type="entry name" value="DUF4743"/>
</dbReference>
<evidence type="ECO:0000313" key="2">
    <source>
        <dbReference type="EMBL" id="MDY0881224.1"/>
    </source>
</evidence>
<dbReference type="InterPro" id="IPR000086">
    <property type="entry name" value="NUDIX_hydrolase_dom"/>
</dbReference>
<dbReference type="EMBL" id="JAXCLW010000001">
    <property type="protein sequence ID" value="MDY0881224.1"/>
    <property type="molecule type" value="Genomic_DNA"/>
</dbReference>
<dbReference type="Gene3D" id="3.90.79.10">
    <property type="entry name" value="Nucleoside Triphosphate Pyrophosphohydrolase"/>
    <property type="match status" value="1"/>
</dbReference>
<keyword evidence="3" id="KW-1185">Reference proteome</keyword>
<organism evidence="2 3">
    <name type="scientific">Dongia soli</name>
    <dbReference type="NCBI Taxonomy" id="600628"/>
    <lineage>
        <taxon>Bacteria</taxon>
        <taxon>Pseudomonadati</taxon>
        <taxon>Pseudomonadota</taxon>
        <taxon>Alphaproteobacteria</taxon>
        <taxon>Rhodospirillales</taxon>
        <taxon>Dongiaceae</taxon>
        <taxon>Dongia</taxon>
    </lineage>
</organism>
<reference evidence="2 3" key="1">
    <citation type="journal article" date="2016" name="Antonie Van Leeuwenhoek">
        <title>Dongia soli sp. nov., isolated from soil from Dokdo, Korea.</title>
        <authorList>
            <person name="Kim D.U."/>
            <person name="Lee H."/>
            <person name="Kim H."/>
            <person name="Kim S.G."/>
            <person name="Ka J.O."/>
        </authorList>
    </citation>
    <scope>NUCLEOTIDE SEQUENCE [LARGE SCALE GENOMIC DNA]</scope>
    <source>
        <strain evidence="2 3">D78</strain>
    </source>
</reference>
<accession>A0ABU5E5A4</accession>
<evidence type="ECO:0000313" key="3">
    <source>
        <dbReference type="Proteomes" id="UP001279642"/>
    </source>
</evidence>
<protein>
    <submittedName>
        <fullName evidence="2">DUF4743 domain-containing protein</fullName>
    </submittedName>
</protein>
<comment type="caution">
    <text evidence="2">The sequence shown here is derived from an EMBL/GenBank/DDBJ whole genome shotgun (WGS) entry which is preliminary data.</text>
</comment>
<feature type="domain" description="Nudix hydrolase" evidence="1">
    <location>
        <begin position="113"/>
        <end position="254"/>
    </location>
</feature>
<dbReference type="PROSITE" id="PS51462">
    <property type="entry name" value="NUDIX"/>
    <property type="match status" value="1"/>
</dbReference>
<dbReference type="PANTHER" id="PTHR13622:SF8">
    <property type="entry name" value="THIAMIN PYROPHOSPHOKINASE 1"/>
    <property type="match status" value="1"/>
</dbReference>
<dbReference type="Proteomes" id="UP001279642">
    <property type="component" value="Unassembled WGS sequence"/>
</dbReference>
<proteinExistence type="predicted"/>
<gene>
    <name evidence="2" type="ORF">SMD27_00060</name>
</gene>
<dbReference type="PANTHER" id="PTHR13622">
    <property type="entry name" value="THIAMIN PYROPHOSPHOKINASE"/>
    <property type="match status" value="1"/>
</dbReference>
<name>A0ABU5E5A4_9PROT</name>
<evidence type="ECO:0000259" key="1">
    <source>
        <dbReference type="PROSITE" id="PS51462"/>
    </source>
</evidence>
<dbReference type="Pfam" id="PF15916">
    <property type="entry name" value="DUF4743"/>
    <property type="match status" value="1"/>
</dbReference>